<dbReference type="SFLD" id="SFLDG01150">
    <property type="entry name" value="Main.1:_Beta-like"/>
    <property type="match status" value="1"/>
</dbReference>
<dbReference type="InterPro" id="IPR004045">
    <property type="entry name" value="Glutathione_S-Trfase_N"/>
</dbReference>
<proteinExistence type="predicted"/>
<evidence type="ECO:0000259" key="2">
    <source>
        <dbReference type="PROSITE" id="PS50405"/>
    </source>
</evidence>
<dbReference type="EMBL" id="JACGBJ010000022">
    <property type="protein sequence ID" value="MBA5805679.1"/>
    <property type="molecule type" value="Genomic_DNA"/>
</dbReference>
<comment type="caution">
    <text evidence="3">The sequence shown here is derived from an EMBL/GenBank/DDBJ whole genome shotgun (WGS) entry which is preliminary data.</text>
</comment>
<dbReference type="Proteomes" id="UP000539787">
    <property type="component" value="Unassembled WGS sequence"/>
</dbReference>
<dbReference type="InterPro" id="IPR036249">
    <property type="entry name" value="Thioredoxin-like_sf"/>
</dbReference>
<keyword evidence="4" id="KW-1185">Reference proteome</keyword>
<dbReference type="PROSITE" id="PS50405">
    <property type="entry name" value="GST_CTER"/>
    <property type="match status" value="1"/>
</dbReference>
<dbReference type="CDD" id="cd03207">
    <property type="entry name" value="GST_C_8"/>
    <property type="match status" value="1"/>
</dbReference>
<dbReference type="Pfam" id="PF13409">
    <property type="entry name" value="GST_N_2"/>
    <property type="match status" value="1"/>
</dbReference>
<evidence type="ECO:0000259" key="1">
    <source>
        <dbReference type="PROSITE" id="PS50404"/>
    </source>
</evidence>
<reference evidence="3 4" key="1">
    <citation type="submission" date="2020-07" db="EMBL/GenBank/DDBJ databases">
        <authorList>
            <person name="Sun Q."/>
        </authorList>
    </citation>
    <scope>NUCLEOTIDE SEQUENCE [LARGE SCALE GENOMIC DNA]</scope>
    <source>
        <strain evidence="3 4">WYCCWR 11317</strain>
    </source>
</reference>
<dbReference type="CDD" id="cd03046">
    <property type="entry name" value="GST_N_GTT1_like"/>
    <property type="match status" value="1"/>
</dbReference>
<dbReference type="SFLD" id="SFLDG00358">
    <property type="entry name" value="Main_(cytGST)"/>
    <property type="match status" value="1"/>
</dbReference>
<evidence type="ECO:0000313" key="3">
    <source>
        <dbReference type="EMBL" id="MBA5805679.1"/>
    </source>
</evidence>
<dbReference type="InterPro" id="IPR040079">
    <property type="entry name" value="Glutathione_S-Trfase"/>
</dbReference>
<dbReference type="SUPFAM" id="SSF47616">
    <property type="entry name" value="GST C-terminal domain-like"/>
    <property type="match status" value="1"/>
</dbReference>
<sequence>MTEELVFYTNPMSRGRIARWMLEEIGQPYRTEYLTFGDTMKAPKYLAVNPMGKVPAIRHGDTIVTECAAICAYLAETFPDKALAPRPEERARYYRWIFFAAGPLESAVTMKALGFEIPKERLRMAGCGGFDDVMDTLEKAVSASTYIAGERFTAADVYVGSHIGWGIGFGGIERRQAFLDYVGRISQREAYKRANALDDEAIKTMQAA</sequence>
<dbReference type="InterPro" id="IPR036282">
    <property type="entry name" value="Glutathione-S-Trfase_C_sf"/>
</dbReference>
<dbReference type="PANTHER" id="PTHR44051:SF21">
    <property type="entry name" value="GLUTATHIONE S-TRANSFERASE FAMILY PROTEIN"/>
    <property type="match status" value="1"/>
</dbReference>
<feature type="domain" description="GST C-terminal" evidence="2">
    <location>
        <begin position="86"/>
        <end position="208"/>
    </location>
</feature>
<accession>A0ABR6AGC9</accession>
<organism evidence="3 4">
    <name type="scientific">Rhizobium changzhiense</name>
    <dbReference type="NCBI Taxonomy" id="2692317"/>
    <lineage>
        <taxon>Bacteria</taxon>
        <taxon>Pseudomonadati</taxon>
        <taxon>Pseudomonadota</taxon>
        <taxon>Alphaproteobacteria</taxon>
        <taxon>Hyphomicrobiales</taxon>
        <taxon>Rhizobiaceae</taxon>
        <taxon>Rhizobium/Agrobacterium group</taxon>
        <taxon>Rhizobium</taxon>
    </lineage>
</organism>
<dbReference type="Gene3D" id="3.40.30.10">
    <property type="entry name" value="Glutaredoxin"/>
    <property type="match status" value="1"/>
</dbReference>
<name>A0ABR6AGC9_9HYPH</name>
<dbReference type="SFLD" id="SFLDS00019">
    <property type="entry name" value="Glutathione_Transferase_(cytos"/>
    <property type="match status" value="1"/>
</dbReference>
<dbReference type="SUPFAM" id="SSF52833">
    <property type="entry name" value="Thioredoxin-like"/>
    <property type="match status" value="1"/>
</dbReference>
<dbReference type="PROSITE" id="PS50404">
    <property type="entry name" value="GST_NTER"/>
    <property type="match status" value="1"/>
</dbReference>
<dbReference type="PANTHER" id="PTHR44051">
    <property type="entry name" value="GLUTATHIONE S-TRANSFERASE-RELATED"/>
    <property type="match status" value="1"/>
</dbReference>
<feature type="domain" description="GST N-terminal" evidence="1">
    <location>
        <begin position="2"/>
        <end position="82"/>
    </location>
</feature>
<protein>
    <submittedName>
        <fullName evidence="3">Glutathione S-transferase family protein</fullName>
    </submittedName>
</protein>
<dbReference type="InterPro" id="IPR010987">
    <property type="entry name" value="Glutathione-S-Trfase_C-like"/>
</dbReference>
<evidence type="ECO:0000313" key="4">
    <source>
        <dbReference type="Proteomes" id="UP000539787"/>
    </source>
</evidence>
<gene>
    <name evidence="3" type="ORF">HX902_29080</name>
</gene>
<dbReference type="Gene3D" id="1.20.1050.10">
    <property type="match status" value="1"/>
</dbReference>
<dbReference type="RefSeq" id="WP_182211344.1">
    <property type="nucleotide sequence ID" value="NZ_JACGBJ010000022.1"/>
</dbReference>